<sequence length="1678" mass="190411">MEKWLGSEGKKRSKNVVCGCQYFYEKKSSNKKRRIQCKNECQPSKYVAMQDGTPKIGEHEYEPVIPMDIHKSPPPIVKITPDRECPLLAAPSNEGTRDKHHLFVPPPTNEYDDAENGDNDHDSDSDDPSEEITAEELQLRLEEKYFRSPSPTSSSVTASTKHDYELTETRSVSPAFTDDRPSSSHSNPSDTSKLPRKMQLQADKLRRRFRSFKEQISKEYTDCSPRTKRKASLDCEPAVNTPAKQSKPKVRKQQKKNKFNFRRHGTKKSAASDKLPSEPDLRDSEEQSSPQSSFRRFSFRSLRSLRRSPSNSSSVKERKRSLSSESASSKKKFDFHFGTYPRAIFGKRSKKVDDDQLEETASKAKSAPGTPLPRRAPFSQRWMSKLTTERKKQPKEHHKTTTSTKIHESEDPTDAVIKETIFISLHEDAAKRAERPEDLKPEPSKRPNSPPGLPPTPPETAPPTQIEIDNKNFFFISLHEERFPDKLQKNDSQPADFSREEIEIERELKKAQTARKFHHMLRKLETDRKLKTKQGDNDDKPEPVVITELPSDDEDDGLRGAEGFENCVQTPEEEDVSFGRYPAEDVPPEKLSFDDKELTEKHETDKESTEKHQTDKESTEKHETLFKSLGKIEISKKVGWDKLKFGKKSSPGEKYTKVDSKAEEIKLTKRVPVAVHQTTIPPTPPESPVNINLAESAQQVNGYHRVEEESIQPEVIQEEAEIWLSAPRKMPRKKQQTKPLGSERESKESLSAFEDSTFADAIILDEQKSFSKTYIKASLDEIPLCLDPVESEQTARQFKEYERALEKSRTYRSFELKNNYYSPQNTLARLETPIPPHRPNRKGTLTRNKREKSVAKEHKETVYDLEANQNFNTFPLMKPDKPRRKLRKRRTYSNSTNNTENTEMKNIEELEDDAINQNIVNSKQLSVSFLPLTSNIVGEPITDYNLRETSSMIHLNFDPPLPPKRRKGPIRNETSQKYNTMPNQRYLSKTSLSPSEAYNLDLNIEGEIEYADDVNSTIPDSDSPPKRPTRRRSTGPSTVDEDRTSRGIESISSEQSSKDDPDFCNDDPKDIHGYAIIGKPTASRPSQTLSEGRNSQRSGGPRRKSRRFSDFFTFPRIRVPTNYVTTTQTLDRRRLPSPSRPPRRGRSHREPTYTNDNTDIPSPPEEQQMNFDGEEQLNFNLATDEDSLDRGEDSKNLQTEDILEKMKARPLPPPPRPTRKPRDDGKNEHYSQSTKRKSTLGANELSQSIVEEKIINTTFTTTAGGQRTETESKNWLTNECSNLSTRFEHQSGTETRISEMKVECVAAERSYPDVSSTTHQYLWNSSHSQSENSKIEGSSDGSNTENTNRGSTQQYLWSPRQLEVTEFVNGGEGTDRAEDTNQSVPPCLSSRSPSQPEDTITESRIGRQCRDETTKTDFQDTLTQNPLNIQVEPTHPDPPTQNLSANVIPPSGVLNSIRASKLEISELNVAKLNVGEIESSRLLTSTVDSSRLQVSSIQSEAGTLLLNAVAFEQSSPCSLSGEPSLMVEQRDVTPSSDDAASEQGKQRPRISSMVTEVGSDEEPNSKVAKVVRPNRRKHSLKRLSEASASCSHSSTDSDRPTLTDLMYQILQICHSSVGQAIHSLLEQIIPEDREKRNEVQAAIWVMTIIVAGCLMLGLQSNEKIVHHHHWDFHFPPPH</sequence>
<feature type="region of interest" description="Disordered" evidence="1">
    <location>
        <begin position="344"/>
        <end position="471"/>
    </location>
</feature>
<feature type="compositionally biased region" description="Basic residues" evidence="1">
    <location>
        <begin position="881"/>
        <end position="891"/>
    </location>
</feature>
<dbReference type="EMBL" id="JBBCAQ010000032">
    <property type="protein sequence ID" value="KAK7584169.1"/>
    <property type="molecule type" value="Genomic_DNA"/>
</dbReference>
<keyword evidence="3" id="KW-1185">Reference proteome</keyword>
<evidence type="ECO:0000256" key="1">
    <source>
        <dbReference type="SAM" id="MobiDB-lite"/>
    </source>
</evidence>
<feature type="compositionally biased region" description="Basic and acidic residues" evidence="1">
    <location>
        <begin position="1404"/>
        <end position="1418"/>
    </location>
</feature>
<feature type="compositionally biased region" description="Polar residues" evidence="1">
    <location>
        <begin position="972"/>
        <end position="986"/>
    </location>
</feature>
<feature type="compositionally biased region" description="Basic residues" evidence="1">
    <location>
        <begin position="246"/>
        <end position="267"/>
    </location>
</feature>
<feature type="compositionally biased region" description="Basic and acidic residues" evidence="1">
    <location>
        <begin position="425"/>
        <end position="445"/>
    </location>
</feature>
<reference evidence="2 3" key="1">
    <citation type="submission" date="2024-03" db="EMBL/GenBank/DDBJ databases">
        <title>Adaptation during the transition from Ophiocordyceps entomopathogen to insect associate is accompanied by gene loss and intensified selection.</title>
        <authorList>
            <person name="Ward C.M."/>
            <person name="Onetto C.A."/>
            <person name="Borneman A.R."/>
        </authorList>
    </citation>
    <scope>NUCLEOTIDE SEQUENCE [LARGE SCALE GENOMIC DNA]</scope>
    <source>
        <strain evidence="2">AWRI1</strain>
        <tissue evidence="2">Single Adult Female</tissue>
    </source>
</reference>
<feature type="compositionally biased region" description="Polar residues" evidence="1">
    <location>
        <begin position="1323"/>
        <end position="1356"/>
    </location>
</feature>
<evidence type="ECO:0000313" key="3">
    <source>
        <dbReference type="Proteomes" id="UP001367676"/>
    </source>
</evidence>
<feature type="compositionally biased region" description="Low complexity" evidence="1">
    <location>
        <begin position="287"/>
        <end position="314"/>
    </location>
</feature>
<feature type="compositionally biased region" description="Basic and acidic residues" evidence="1">
    <location>
        <begin position="211"/>
        <end position="221"/>
    </location>
</feature>
<feature type="compositionally biased region" description="Polar residues" evidence="1">
    <location>
        <begin position="1380"/>
        <end position="1398"/>
    </location>
</feature>
<protein>
    <submittedName>
        <fullName evidence="2">Uncharacterized protein</fullName>
    </submittedName>
</protein>
<feature type="compositionally biased region" description="Polar residues" evidence="1">
    <location>
        <begin position="1152"/>
        <end position="1169"/>
    </location>
</feature>
<feature type="compositionally biased region" description="Low complexity" evidence="1">
    <location>
        <begin position="148"/>
        <end position="159"/>
    </location>
</feature>
<gene>
    <name evidence="2" type="ORF">V9T40_005132</name>
</gene>
<proteinExistence type="predicted"/>
<feature type="compositionally biased region" description="Basic and acidic residues" evidence="1">
    <location>
        <begin position="522"/>
        <end position="542"/>
    </location>
</feature>
<feature type="compositionally biased region" description="Basic and acidic residues" evidence="1">
    <location>
        <begin position="275"/>
        <end position="285"/>
    </location>
</feature>
<feature type="region of interest" description="Disordered" evidence="1">
    <location>
        <begin position="955"/>
        <end position="986"/>
    </location>
</feature>
<dbReference type="Proteomes" id="UP001367676">
    <property type="component" value="Unassembled WGS sequence"/>
</dbReference>
<comment type="caution">
    <text evidence="2">The sequence shown here is derived from an EMBL/GenBank/DDBJ whole genome shotgun (WGS) entry which is preliminary data.</text>
</comment>
<feature type="region of interest" description="Disordered" evidence="1">
    <location>
        <begin position="727"/>
        <end position="751"/>
    </location>
</feature>
<feature type="compositionally biased region" description="Low complexity" evidence="1">
    <location>
        <begin position="1585"/>
        <end position="1594"/>
    </location>
</feature>
<feature type="compositionally biased region" description="Basic and acidic residues" evidence="1">
    <location>
        <begin position="1056"/>
        <end position="1072"/>
    </location>
</feature>
<feature type="region of interest" description="Disordered" evidence="1">
    <location>
        <begin position="1323"/>
        <end position="1423"/>
    </location>
</feature>
<feature type="compositionally biased region" description="Basic and acidic residues" evidence="1">
    <location>
        <begin position="1220"/>
        <end position="1229"/>
    </location>
</feature>
<feature type="region of interest" description="Disordered" evidence="1">
    <location>
        <begin position="873"/>
        <end position="899"/>
    </location>
</feature>
<feature type="compositionally biased region" description="Basic and acidic residues" evidence="1">
    <location>
        <begin position="587"/>
        <end position="622"/>
    </location>
</feature>
<feature type="compositionally biased region" description="Pro residues" evidence="1">
    <location>
        <begin position="448"/>
        <end position="461"/>
    </location>
</feature>
<feature type="compositionally biased region" description="Basic and acidic residues" evidence="1">
    <location>
        <begin position="137"/>
        <end position="146"/>
    </location>
</feature>
<feature type="region of interest" description="Disordered" evidence="1">
    <location>
        <begin position="512"/>
        <end position="622"/>
    </location>
</feature>
<feature type="compositionally biased region" description="Basic residues" evidence="1">
    <location>
        <begin position="512"/>
        <end position="521"/>
    </location>
</feature>
<organism evidence="2 3">
    <name type="scientific">Parthenolecanium corni</name>
    <dbReference type="NCBI Taxonomy" id="536013"/>
    <lineage>
        <taxon>Eukaryota</taxon>
        <taxon>Metazoa</taxon>
        <taxon>Ecdysozoa</taxon>
        <taxon>Arthropoda</taxon>
        <taxon>Hexapoda</taxon>
        <taxon>Insecta</taxon>
        <taxon>Pterygota</taxon>
        <taxon>Neoptera</taxon>
        <taxon>Paraneoptera</taxon>
        <taxon>Hemiptera</taxon>
        <taxon>Sternorrhyncha</taxon>
        <taxon>Coccoidea</taxon>
        <taxon>Coccidae</taxon>
        <taxon>Parthenolecanium</taxon>
    </lineage>
</organism>
<evidence type="ECO:0000313" key="2">
    <source>
        <dbReference type="EMBL" id="KAK7584169.1"/>
    </source>
</evidence>
<accession>A0AAN9TFE4</accession>
<feature type="compositionally biased region" description="Acidic residues" evidence="1">
    <location>
        <begin position="110"/>
        <end position="134"/>
    </location>
</feature>
<feature type="compositionally biased region" description="Polar residues" evidence="1">
    <location>
        <begin position="1083"/>
        <end position="1098"/>
    </location>
</feature>
<feature type="region of interest" description="Disordered" evidence="1">
    <location>
        <begin position="1183"/>
        <end position="1243"/>
    </location>
</feature>
<name>A0AAN9TFE4_9HEMI</name>
<feature type="region of interest" description="Disordered" evidence="1">
    <location>
        <begin position="829"/>
        <end position="857"/>
    </location>
</feature>
<feature type="region of interest" description="Disordered" evidence="1">
    <location>
        <begin position="1011"/>
        <end position="1169"/>
    </location>
</feature>
<feature type="compositionally biased region" description="Low complexity" evidence="1">
    <location>
        <begin position="183"/>
        <end position="192"/>
    </location>
</feature>
<feature type="region of interest" description="Disordered" evidence="1">
    <location>
        <begin position="1527"/>
        <end position="1598"/>
    </location>
</feature>
<feature type="region of interest" description="Disordered" evidence="1">
    <location>
        <begin position="66"/>
        <end position="330"/>
    </location>
</feature>
<feature type="compositionally biased region" description="Basic residues" evidence="1">
    <location>
        <begin position="1572"/>
        <end position="1581"/>
    </location>
</feature>